<dbReference type="STRING" id="1316936.K678_09813"/>
<protein>
    <recommendedName>
        <fullName evidence="3">ACT domain-containing protein</fullName>
    </recommendedName>
</protein>
<name>S9SC70_MAGFU</name>
<dbReference type="eggNOG" id="ENOG50345M8">
    <property type="taxonomic scope" value="Bacteria"/>
</dbReference>
<gene>
    <name evidence="1" type="ORF">K678_09813</name>
</gene>
<dbReference type="EMBL" id="AQPH01000033">
    <property type="protein sequence ID" value="EPY01668.1"/>
    <property type="molecule type" value="Genomic_DNA"/>
</dbReference>
<dbReference type="Proteomes" id="UP000015350">
    <property type="component" value="Unassembled WGS sequence"/>
</dbReference>
<accession>S9SC70</accession>
<organism evidence="1 2">
    <name type="scientific">Magnetospirillum fulvum MGU-K5</name>
    <dbReference type="NCBI Taxonomy" id="1316936"/>
    <lineage>
        <taxon>Bacteria</taxon>
        <taxon>Pseudomonadati</taxon>
        <taxon>Pseudomonadota</taxon>
        <taxon>Alphaproteobacteria</taxon>
        <taxon>Rhodospirillales</taxon>
        <taxon>Rhodospirillaceae</taxon>
        <taxon>Magnetospirillum</taxon>
    </lineage>
</organism>
<dbReference type="AlphaFoldDB" id="S9SC70"/>
<reference evidence="1 2" key="1">
    <citation type="submission" date="2013-04" db="EMBL/GenBank/DDBJ databases">
        <authorList>
            <person name="Kuznetsov B."/>
            <person name="Ivanovsky R."/>
        </authorList>
    </citation>
    <scope>NUCLEOTIDE SEQUENCE [LARGE SCALE GENOMIC DNA]</scope>
    <source>
        <strain evidence="1 2">MGU-K5</strain>
    </source>
</reference>
<evidence type="ECO:0000313" key="2">
    <source>
        <dbReference type="Proteomes" id="UP000015350"/>
    </source>
</evidence>
<dbReference type="OrthoDB" id="513580at2"/>
<dbReference type="RefSeq" id="WP_021132290.1">
    <property type="nucleotide sequence ID" value="NZ_AQPH01000033.1"/>
</dbReference>
<proteinExistence type="predicted"/>
<comment type="caution">
    <text evidence="1">The sequence shown here is derived from an EMBL/GenBank/DDBJ whole genome shotgun (WGS) entry which is preliminary data.</text>
</comment>
<evidence type="ECO:0008006" key="3">
    <source>
        <dbReference type="Google" id="ProtNLM"/>
    </source>
</evidence>
<sequence>MVLLEASTRRGFHEAVHDIAEAINAAGGWVVTHQFFSNRLASIAFELPARELAAFAAALGDLGVTLHQPVPDRGTEATEIAVQLSITFVQDGPDIRRDVPAFG</sequence>
<evidence type="ECO:0000313" key="1">
    <source>
        <dbReference type="EMBL" id="EPY01668.1"/>
    </source>
</evidence>